<protein>
    <submittedName>
        <fullName evidence="1">Excisionase family DNA binding protein</fullName>
    </submittedName>
</protein>
<dbReference type="NCBIfam" id="TIGR01764">
    <property type="entry name" value="excise"/>
    <property type="match status" value="1"/>
</dbReference>
<dbReference type="Proteomes" id="UP000545286">
    <property type="component" value="Unassembled WGS sequence"/>
</dbReference>
<sequence length="76" mass="8513">MPASKPAPTMTATAETEWISLQQAAERMQCAVKTIRRRISDGTIRGVRFGPRLVRVDAASLNKAPRELQYVDPMDR</sequence>
<dbReference type="RefSeq" id="WP_377606289.1">
    <property type="nucleotide sequence ID" value="NZ_JBHMDF010000065.1"/>
</dbReference>
<reference evidence="1 2" key="1">
    <citation type="submission" date="2020-08" db="EMBL/GenBank/DDBJ databases">
        <title>Sequencing the genomes of 1000 actinobacteria strains.</title>
        <authorList>
            <person name="Klenk H.-P."/>
        </authorList>
    </citation>
    <scope>NUCLEOTIDE SEQUENCE [LARGE SCALE GENOMIC DNA]</scope>
    <source>
        <strain evidence="1 2">DSM 20419</strain>
    </source>
</reference>
<keyword evidence="2" id="KW-1185">Reference proteome</keyword>
<comment type="caution">
    <text evidence="1">The sequence shown here is derived from an EMBL/GenBank/DDBJ whole genome shotgun (WGS) entry which is preliminary data.</text>
</comment>
<dbReference type="EMBL" id="JACHWJ010000001">
    <property type="protein sequence ID" value="MBB2956630.1"/>
    <property type="molecule type" value="Genomic_DNA"/>
</dbReference>
<evidence type="ECO:0000313" key="2">
    <source>
        <dbReference type="Proteomes" id="UP000545286"/>
    </source>
</evidence>
<dbReference type="GO" id="GO:0003677">
    <property type="term" value="F:DNA binding"/>
    <property type="evidence" value="ECO:0007669"/>
    <property type="project" value="InterPro"/>
</dbReference>
<evidence type="ECO:0000313" key="1">
    <source>
        <dbReference type="EMBL" id="MBB2956630.1"/>
    </source>
</evidence>
<organism evidence="1 2">
    <name type="scientific">Pseudoclavibacter helvolus</name>
    <dbReference type="NCBI Taxonomy" id="255205"/>
    <lineage>
        <taxon>Bacteria</taxon>
        <taxon>Bacillati</taxon>
        <taxon>Actinomycetota</taxon>
        <taxon>Actinomycetes</taxon>
        <taxon>Micrococcales</taxon>
        <taxon>Microbacteriaceae</taxon>
        <taxon>Pseudoclavibacter</taxon>
    </lineage>
</organism>
<accession>A0A7W4YF87</accession>
<proteinExistence type="predicted"/>
<dbReference type="AlphaFoldDB" id="A0A7W4YF87"/>
<name>A0A7W4YF87_9MICO</name>
<gene>
    <name evidence="1" type="ORF">FHX72_000742</name>
</gene>
<dbReference type="InterPro" id="IPR010093">
    <property type="entry name" value="SinI_DNA-bd"/>
</dbReference>